<feature type="transmembrane region" description="Helical" evidence="1">
    <location>
        <begin position="21"/>
        <end position="41"/>
    </location>
</feature>
<reference evidence="4" key="1">
    <citation type="journal article" date="2019" name="Int. J. Syst. Evol. Microbiol.">
        <title>The Global Catalogue of Microorganisms (GCM) 10K type strain sequencing project: providing services to taxonomists for standard genome sequencing and annotation.</title>
        <authorList>
            <consortium name="The Broad Institute Genomics Platform"/>
            <consortium name="The Broad Institute Genome Sequencing Center for Infectious Disease"/>
            <person name="Wu L."/>
            <person name="Ma J."/>
        </authorList>
    </citation>
    <scope>NUCLEOTIDE SEQUENCE [LARGE SCALE GENOMIC DNA]</scope>
    <source>
        <strain evidence="4">NBRC 113072</strain>
    </source>
</reference>
<feature type="domain" description="Endonuclease/exonuclease/phosphatase" evidence="2">
    <location>
        <begin position="111"/>
        <end position="332"/>
    </location>
</feature>
<proteinExistence type="predicted"/>
<feature type="transmembrane region" description="Helical" evidence="1">
    <location>
        <begin position="47"/>
        <end position="71"/>
    </location>
</feature>
<dbReference type="InterPro" id="IPR036691">
    <property type="entry name" value="Endo/exonu/phosph_ase_sf"/>
</dbReference>
<comment type="caution">
    <text evidence="3">The sequence shown here is derived from an EMBL/GenBank/DDBJ whole genome shotgun (WGS) entry which is preliminary data.</text>
</comment>
<evidence type="ECO:0000313" key="3">
    <source>
        <dbReference type="EMBL" id="GMA41328.1"/>
    </source>
</evidence>
<dbReference type="EMBL" id="BSUO01000001">
    <property type="protein sequence ID" value="GMA41328.1"/>
    <property type="molecule type" value="Genomic_DNA"/>
</dbReference>
<gene>
    <name evidence="3" type="ORF">GCM10025883_33730</name>
</gene>
<keyword evidence="1" id="KW-0812">Transmembrane</keyword>
<evidence type="ECO:0000256" key="1">
    <source>
        <dbReference type="SAM" id="Phobius"/>
    </source>
</evidence>
<keyword evidence="4" id="KW-1185">Reference proteome</keyword>
<dbReference type="Pfam" id="PF03372">
    <property type="entry name" value="Exo_endo_phos"/>
    <property type="match status" value="1"/>
</dbReference>
<keyword evidence="1" id="KW-0472">Membrane</keyword>
<dbReference type="Gene3D" id="3.60.10.10">
    <property type="entry name" value="Endonuclease/exonuclease/phosphatase"/>
    <property type="match status" value="1"/>
</dbReference>
<accession>A0ABQ6IXC8</accession>
<dbReference type="Proteomes" id="UP001157126">
    <property type="component" value="Unassembled WGS sequence"/>
</dbReference>
<organism evidence="3 4">
    <name type="scientific">Mobilicoccus caccae</name>
    <dbReference type="NCBI Taxonomy" id="1859295"/>
    <lineage>
        <taxon>Bacteria</taxon>
        <taxon>Bacillati</taxon>
        <taxon>Actinomycetota</taxon>
        <taxon>Actinomycetes</taxon>
        <taxon>Micrococcales</taxon>
        <taxon>Dermatophilaceae</taxon>
        <taxon>Mobilicoccus</taxon>
    </lineage>
</organism>
<dbReference type="InterPro" id="IPR005135">
    <property type="entry name" value="Endo/exonuclease/phosphatase"/>
</dbReference>
<name>A0ABQ6IXC8_9MICO</name>
<protein>
    <submittedName>
        <fullName evidence="3">Membrane protein</fullName>
    </submittedName>
</protein>
<evidence type="ECO:0000259" key="2">
    <source>
        <dbReference type="Pfam" id="PF03372"/>
    </source>
</evidence>
<sequence length="341" mass="36715">MIGDFGRHAGRERIERVSSRRLDAWCTGLTVLGGTLAALSLVDGGNLIAQIQAGAPVLAMLGLVLTGALLLRRRWIRAGVALVSSLVLLVPAITLPGDPPAPGGDTLSVLAFNTYVGQGDPDALMAEVRAREVDVLVLPEMTAAYWQSLVDRGIRDLLPHATGRTGGGRGMVVATREESTCVALPTGMTCGEVVIDESSEPYVLNRAGDPTFDQVVVRLPDGTLVKGVHLWSPRLSPGVRWREQQAEMAQWIADQQGEELLVLAGDFNAGRSHPAFREYSAGFDDSPRGAFPWTRTWPKWGPIGPLTQIDHVLARGRRAAESTTLRIPGSDHDAVWSLLTR</sequence>
<evidence type="ECO:0000313" key="4">
    <source>
        <dbReference type="Proteomes" id="UP001157126"/>
    </source>
</evidence>
<feature type="transmembrane region" description="Helical" evidence="1">
    <location>
        <begin position="78"/>
        <end position="97"/>
    </location>
</feature>
<dbReference type="SUPFAM" id="SSF56219">
    <property type="entry name" value="DNase I-like"/>
    <property type="match status" value="1"/>
</dbReference>
<keyword evidence="1" id="KW-1133">Transmembrane helix</keyword>